<evidence type="ECO:0000313" key="2">
    <source>
        <dbReference type="EMBL" id="CAA9500035.1"/>
    </source>
</evidence>
<accession>A0A6J4SIP6</accession>
<dbReference type="Gene3D" id="1.10.1200.10">
    <property type="entry name" value="ACP-like"/>
    <property type="match status" value="1"/>
</dbReference>
<gene>
    <name evidence="2" type="ORF">AVDCRST_MAG85-1693</name>
</gene>
<sequence length="92" mass="10314">MTQVQSQESNKAVRNEIRAFIEENFLYMRPDLDLQDDDDLLGLGVIDSLGFVELVEEIQSRYGIQVSDVEITEDNFGSVSAIVAFVEGKRSA</sequence>
<organism evidence="2">
    <name type="scientific">uncultured Solirubrobacteraceae bacterium</name>
    <dbReference type="NCBI Taxonomy" id="1162706"/>
    <lineage>
        <taxon>Bacteria</taxon>
        <taxon>Bacillati</taxon>
        <taxon>Actinomycetota</taxon>
        <taxon>Thermoleophilia</taxon>
        <taxon>Solirubrobacterales</taxon>
        <taxon>Solirubrobacteraceae</taxon>
        <taxon>environmental samples</taxon>
    </lineage>
</organism>
<name>A0A6J4SIP6_9ACTN</name>
<feature type="domain" description="Carrier" evidence="1">
    <location>
        <begin position="12"/>
        <end position="90"/>
    </location>
</feature>
<dbReference type="InterPro" id="IPR036736">
    <property type="entry name" value="ACP-like_sf"/>
</dbReference>
<dbReference type="InterPro" id="IPR009081">
    <property type="entry name" value="PP-bd_ACP"/>
</dbReference>
<dbReference type="AlphaFoldDB" id="A0A6J4SIP6"/>
<proteinExistence type="predicted"/>
<dbReference type="Pfam" id="PF00550">
    <property type="entry name" value="PP-binding"/>
    <property type="match status" value="1"/>
</dbReference>
<dbReference type="EMBL" id="CADCVT010000185">
    <property type="protein sequence ID" value="CAA9500035.1"/>
    <property type="molecule type" value="Genomic_DNA"/>
</dbReference>
<reference evidence="2" key="1">
    <citation type="submission" date="2020-02" db="EMBL/GenBank/DDBJ databases">
        <authorList>
            <person name="Meier V. D."/>
        </authorList>
    </citation>
    <scope>NUCLEOTIDE SEQUENCE</scope>
    <source>
        <strain evidence="2">AVDCRST_MAG85</strain>
    </source>
</reference>
<evidence type="ECO:0000259" key="1">
    <source>
        <dbReference type="PROSITE" id="PS50075"/>
    </source>
</evidence>
<protein>
    <recommendedName>
        <fullName evidence="1">Carrier domain-containing protein</fullName>
    </recommendedName>
</protein>
<dbReference type="SUPFAM" id="SSF47336">
    <property type="entry name" value="ACP-like"/>
    <property type="match status" value="1"/>
</dbReference>
<dbReference type="PROSITE" id="PS50075">
    <property type="entry name" value="CARRIER"/>
    <property type="match status" value="1"/>
</dbReference>